<dbReference type="EMBL" id="JBDODL010000639">
    <property type="protein sequence ID" value="MES1920382.1"/>
    <property type="molecule type" value="Genomic_DNA"/>
</dbReference>
<dbReference type="SUPFAM" id="SSF55856">
    <property type="entry name" value="Cytochrome b5-like heme/steroid binding domain"/>
    <property type="match status" value="1"/>
</dbReference>
<evidence type="ECO:0000259" key="1">
    <source>
        <dbReference type="PROSITE" id="PS50255"/>
    </source>
</evidence>
<sequence>MSFSSSEDDPITLIINGHKYDVTDYINVHPGEGHNNIYLENFDKQDVTNQFNYYHKKTIQTNLKLLQRARERGCHKKIRHLGEISKD</sequence>
<dbReference type="PROSITE" id="PS50255">
    <property type="entry name" value="CYTOCHROME_B5_2"/>
    <property type="match status" value="1"/>
</dbReference>
<dbReference type="Gene3D" id="3.10.120.10">
    <property type="entry name" value="Cytochrome b5-like heme/steroid binding domain"/>
    <property type="match status" value="1"/>
</dbReference>
<accession>A0ABV2AL71</accession>
<evidence type="ECO:0000313" key="3">
    <source>
        <dbReference type="Proteomes" id="UP001439008"/>
    </source>
</evidence>
<dbReference type="InterPro" id="IPR001199">
    <property type="entry name" value="Cyt_B5-like_heme/steroid-bd"/>
</dbReference>
<reference evidence="2 3" key="1">
    <citation type="journal article" date="2024" name="BMC Biol.">
        <title>Comparative genomics of Ascetosporea gives new insight into the evolutionary basis for animal parasitism in Rhizaria.</title>
        <authorList>
            <person name="Hiltunen Thoren M."/>
            <person name="Onut-Brannstrom I."/>
            <person name="Alfjorden A."/>
            <person name="Peckova H."/>
            <person name="Swords F."/>
            <person name="Hooper C."/>
            <person name="Holzer A.S."/>
            <person name="Bass D."/>
            <person name="Burki F."/>
        </authorList>
    </citation>
    <scope>NUCLEOTIDE SEQUENCE [LARGE SCALE GENOMIC DNA]</scope>
    <source>
        <strain evidence="2">20-A016</strain>
    </source>
</reference>
<proteinExistence type="predicted"/>
<dbReference type="Pfam" id="PF00173">
    <property type="entry name" value="Cyt-b5"/>
    <property type="match status" value="1"/>
</dbReference>
<dbReference type="InterPro" id="IPR036400">
    <property type="entry name" value="Cyt_B5-like_heme/steroid_sf"/>
</dbReference>
<feature type="domain" description="Cytochrome b5 heme-binding" evidence="1">
    <location>
        <begin position="1"/>
        <end position="85"/>
    </location>
</feature>
<comment type="caution">
    <text evidence="2">The sequence shown here is derived from an EMBL/GenBank/DDBJ whole genome shotgun (WGS) entry which is preliminary data.</text>
</comment>
<name>A0ABV2AL71_9EUKA</name>
<keyword evidence="3" id="KW-1185">Reference proteome</keyword>
<dbReference type="Proteomes" id="UP001439008">
    <property type="component" value="Unassembled WGS sequence"/>
</dbReference>
<protein>
    <recommendedName>
        <fullName evidence="1">Cytochrome b5 heme-binding domain-containing protein</fullName>
    </recommendedName>
</protein>
<organism evidence="2 3">
    <name type="scientific">Bonamia ostreae</name>
    <dbReference type="NCBI Taxonomy" id="126728"/>
    <lineage>
        <taxon>Eukaryota</taxon>
        <taxon>Sar</taxon>
        <taxon>Rhizaria</taxon>
        <taxon>Endomyxa</taxon>
        <taxon>Ascetosporea</taxon>
        <taxon>Haplosporida</taxon>
        <taxon>Bonamia</taxon>
    </lineage>
</organism>
<gene>
    <name evidence="2" type="ORF">MHBO_002059</name>
</gene>
<evidence type="ECO:0000313" key="2">
    <source>
        <dbReference type="EMBL" id="MES1920382.1"/>
    </source>
</evidence>